<dbReference type="EMBL" id="JBHRSV010000008">
    <property type="protein sequence ID" value="MFC2925796.1"/>
    <property type="molecule type" value="Genomic_DNA"/>
</dbReference>
<evidence type="ECO:0000256" key="1">
    <source>
        <dbReference type="ARBA" id="ARBA00022729"/>
    </source>
</evidence>
<dbReference type="CDD" id="cd16325">
    <property type="entry name" value="LolA"/>
    <property type="match status" value="1"/>
</dbReference>
<organism evidence="3 4">
    <name type="scientific">Hyphobacterium vulgare</name>
    <dbReference type="NCBI Taxonomy" id="1736751"/>
    <lineage>
        <taxon>Bacteria</taxon>
        <taxon>Pseudomonadati</taxon>
        <taxon>Pseudomonadota</taxon>
        <taxon>Alphaproteobacteria</taxon>
        <taxon>Maricaulales</taxon>
        <taxon>Maricaulaceae</taxon>
        <taxon>Hyphobacterium</taxon>
    </lineage>
</organism>
<name>A0ABV6ZWL7_9PROT</name>
<gene>
    <name evidence="3" type="ORF">ACFOOR_06730</name>
</gene>
<dbReference type="PANTHER" id="PTHR35869:SF1">
    <property type="entry name" value="OUTER-MEMBRANE LIPOPROTEIN CARRIER PROTEIN"/>
    <property type="match status" value="1"/>
</dbReference>
<accession>A0ABV6ZWL7</accession>
<evidence type="ECO:0000313" key="3">
    <source>
        <dbReference type="EMBL" id="MFC2925796.1"/>
    </source>
</evidence>
<feature type="signal peptide" evidence="2">
    <location>
        <begin position="1"/>
        <end position="18"/>
    </location>
</feature>
<evidence type="ECO:0000313" key="4">
    <source>
        <dbReference type="Proteomes" id="UP001595379"/>
    </source>
</evidence>
<feature type="chain" id="PRO_5045258449" evidence="2">
    <location>
        <begin position="19"/>
        <end position="218"/>
    </location>
</feature>
<comment type="caution">
    <text evidence="3">The sequence shown here is derived from an EMBL/GenBank/DDBJ whole genome shotgun (WGS) entry which is preliminary data.</text>
</comment>
<protein>
    <submittedName>
        <fullName evidence="3">Outer membrane lipoprotein carrier protein LolA</fullName>
    </submittedName>
</protein>
<sequence>MITTLLLSLALSAQDAGAAIQDDLSEPAIAASMTEDERAETLAAINAALNGIDTLQARFVQTAPDFSTATGTLSVRRPGRLRFEYDEPTPMLIVSDGTTVAVRDTALETTDRVPLRSTPLWWILADDVDIGRDAFVREVWEQDGFIHVGIEDRGEEVEGNALFLFDADTYLLSQWFVTDAAGMTTRIALEGVETGVSFDPRLFVLDDEDERDDRRRGR</sequence>
<keyword evidence="1 2" id="KW-0732">Signal</keyword>
<keyword evidence="3" id="KW-0449">Lipoprotein</keyword>
<dbReference type="Gene3D" id="2.50.20.10">
    <property type="entry name" value="Lipoprotein localisation LolA/LolB/LppX"/>
    <property type="match status" value="1"/>
</dbReference>
<dbReference type="Proteomes" id="UP001595379">
    <property type="component" value="Unassembled WGS sequence"/>
</dbReference>
<dbReference type="PANTHER" id="PTHR35869">
    <property type="entry name" value="OUTER-MEMBRANE LIPOPROTEIN CARRIER PROTEIN"/>
    <property type="match status" value="1"/>
</dbReference>
<dbReference type="InterPro" id="IPR029046">
    <property type="entry name" value="LolA/LolB/LppX"/>
</dbReference>
<proteinExistence type="predicted"/>
<dbReference type="RefSeq" id="WP_343165460.1">
    <property type="nucleotide sequence ID" value="NZ_JBHRSV010000008.1"/>
</dbReference>
<keyword evidence="4" id="KW-1185">Reference proteome</keyword>
<dbReference type="Pfam" id="PF03548">
    <property type="entry name" value="LolA"/>
    <property type="match status" value="1"/>
</dbReference>
<evidence type="ECO:0000256" key="2">
    <source>
        <dbReference type="SAM" id="SignalP"/>
    </source>
</evidence>
<dbReference type="SUPFAM" id="SSF89392">
    <property type="entry name" value="Prokaryotic lipoproteins and lipoprotein localization factors"/>
    <property type="match status" value="1"/>
</dbReference>
<reference evidence="4" key="1">
    <citation type="journal article" date="2019" name="Int. J. Syst. Evol. Microbiol.">
        <title>The Global Catalogue of Microorganisms (GCM) 10K type strain sequencing project: providing services to taxonomists for standard genome sequencing and annotation.</title>
        <authorList>
            <consortium name="The Broad Institute Genomics Platform"/>
            <consortium name="The Broad Institute Genome Sequencing Center for Infectious Disease"/>
            <person name="Wu L."/>
            <person name="Ma J."/>
        </authorList>
    </citation>
    <scope>NUCLEOTIDE SEQUENCE [LARGE SCALE GENOMIC DNA]</scope>
    <source>
        <strain evidence="4">KCTC 52487</strain>
    </source>
</reference>
<dbReference type="InterPro" id="IPR004564">
    <property type="entry name" value="OM_lipoprot_carrier_LolA-like"/>
</dbReference>